<dbReference type="OrthoDB" id="5599633at2"/>
<organism evidence="2 3">
    <name type="scientific">Aeromonas cavernicola</name>
    <dbReference type="NCBI Taxonomy" id="1006623"/>
    <lineage>
        <taxon>Bacteria</taxon>
        <taxon>Pseudomonadati</taxon>
        <taxon>Pseudomonadota</taxon>
        <taxon>Gammaproteobacteria</taxon>
        <taxon>Aeromonadales</taxon>
        <taxon>Aeromonadaceae</taxon>
        <taxon>Aeromonas</taxon>
    </lineage>
</organism>
<dbReference type="GO" id="GO:0031012">
    <property type="term" value="C:extracellular matrix"/>
    <property type="evidence" value="ECO:0007669"/>
    <property type="project" value="TreeGrafter"/>
</dbReference>
<dbReference type="CDD" id="cd01650">
    <property type="entry name" value="RT_nLTR_like"/>
    <property type="match status" value="1"/>
</dbReference>
<dbReference type="InterPro" id="IPR000477">
    <property type="entry name" value="RT_dom"/>
</dbReference>
<sequence length="266" mass="30767">MLEEYKECKRNLKKEIRKTKRRYEVGLASKGKVNPKGFYRYIKSKRIVRDKIGPLENQSGQLCVEPREMGEILNDFFSSVFTKEKDMEMCKVWDRSKDVMEPIAIKEVEVLARLRNLKVDKSPDPDRIFPRTLREDCVQIAGALTEIFQMSLETGSVPEDWRIAHVVPLFKKGSRSQPSNYRPVSLTSVVGKLMEGILRDSIYTYLEGQDLIRSSQHGFVRGRSCMTNLIEFFEEVTRNVDEGKAVDVVYMDFSKAFDKVPHGRLV</sequence>
<dbReference type="Pfam" id="PF00078">
    <property type="entry name" value="RVT_1"/>
    <property type="match status" value="1"/>
</dbReference>
<reference evidence="2 3" key="1">
    <citation type="submission" date="2017-11" db="EMBL/GenBank/DDBJ databases">
        <title>Draft genome sequence of environmental isolate Aeromonas cavernicola sp. nov. MDC 2508.</title>
        <authorList>
            <person name="Colston S.M."/>
            <person name="Navarro A."/>
            <person name="Martinez-Murcia A.J."/>
            <person name="Graf J."/>
        </authorList>
    </citation>
    <scope>NUCLEOTIDE SEQUENCE [LARGE SCALE GENOMIC DNA]</scope>
    <source>
        <strain evidence="2 3">MDC 2508</strain>
    </source>
</reference>
<evidence type="ECO:0000313" key="3">
    <source>
        <dbReference type="Proteomes" id="UP000235861"/>
    </source>
</evidence>
<evidence type="ECO:0000259" key="1">
    <source>
        <dbReference type="PROSITE" id="PS50878"/>
    </source>
</evidence>
<dbReference type="PROSITE" id="PS50878">
    <property type="entry name" value="RT_POL"/>
    <property type="match status" value="1"/>
</dbReference>
<comment type="caution">
    <text evidence="2">The sequence shown here is derived from an EMBL/GenBank/DDBJ whole genome shotgun (WGS) entry which is preliminary data.</text>
</comment>
<keyword evidence="3" id="KW-1185">Reference proteome</keyword>
<dbReference type="RefSeq" id="WP_157798190.1">
    <property type="nucleotide sequence ID" value="NZ_PGGC01000033.1"/>
</dbReference>
<dbReference type="Proteomes" id="UP000235861">
    <property type="component" value="Unassembled WGS sequence"/>
</dbReference>
<protein>
    <recommendedName>
        <fullName evidence="1">Reverse transcriptase domain-containing protein</fullName>
    </recommendedName>
</protein>
<dbReference type="AlphaFoldDB" id="A0A2H9U7Y2"/>
<feature type="non-terminal residue" evidence="2">
    <location>
        <position position="266"/>
    </location>
</feature>
<gene>
    <name evidence="2" type="ORF">CUC53_03730</name>
</gene>
<proteinExistence type="predicted"/>
<accession>A0A2H9U7Y2</accession>
<dbReference type="PANTHER" id="PTHR33395:SF22">
    <property type="entry name" value="REVERSE TRANSCRIPTASE DOMAIN-CONTAINING PROTEIN"/>
    <property type="match status" value="1"/>
</dbReference>
<name>A0A2H9U7Y2_9GAMM</name>
<evidence type="ECO:0000313" key="2">
    <source>
        <dbReference type="EMBL" id="PJG60108.1"/>
    </source>
</evidence>
<dbReference type="PANTHER" id="PTHR33395">
    <property type="entry name" value="TRANSCRIPTASE, PUTATIVE-RELATED-RELATED"/>
    <property type="match status" value="1"/>
</dbReference>
<feature type="domain" description="Reverse transcriptase" evidence="1">
    <location>
        <begin position="150"/>
        <end position="266"/>
    </location>
</feature>
<dbReference type="EMBL" id="PGGC01000033">
    <property type="protein sequence ID" value="PJG60108.1"/>
    <property type="molecule type" value="Genomic_DNA"/>
</dbReference>